<keyword evidence="4" id="KW-1185">Reference proteome</keyword>
<dbReference type="AlphaFoldDB" id="A0A1V6TQU6"/>
<feature type="region of interest" description="Disordered" evidence="2">
    <location>
        <begin position="21"/>
        <end position="67"/>
    </location>
</feature>
<keyword evidence="1" id="KW-0175">Coiled coil</keyword>
<dbReference type="PANTHER" id="PTHR40618">
    <property type="entry name" value="B-ZIP TRANSCRIPTION FACTOR (EUROFUNG)-RELATED"/>
    <property type="match status" value="1"/>
</dbReference>
<feature type="region of interest" description="Disordered" evidence="2">
    <location>
        <begin position="154"/>
        <end position="205"/>
    </location>
</feature>
<dbReference type="SUPFAM" id="SSF57959">
    <property type="entry name" value="Leucine zipper domain"/>
    <property type="match status" value="1"/>
</dbReference>
<feature type="compositionally biased region" description="Polar residues" evidence="2">
    <location>
        <begin position="162"/>
        <end position="172"/>
    </location>
</feature>
<evidence type="ECO:0008006" key="5">
    <source>
        <dbReference type="Google" id="ProtNLM"/>
    </source>
</evidence>
<dbReference type="OrthoDB" id="545169at2759"/>
<proteinExistence type="predicted"/>
<dbReference type="InterPro" id="IPR046347">
    <property type="entry name" value="bZIP_sf"/>
</dbReference>
<evidence type="ECO:0000313" key="4">
    <source>
        <dbReference type="Proteomes" id="UP000191342"/>
    </source>
</evidence>
<sequence>MDMLSSRSYLELAQEAELSDTLSRELTHLRPRRGAQPEMPDQVTDKQSGPGRPVRKRGRPKLEAKDATAIEERRLQIRRAQRTYRLKKENTIQTLRSRVNILEQTLENVSDLLGGAHRDAINQLNDDPTLQSSVNYLARTRDVILAEINKARSTSENDDDLQLQTNSPSTDKTFGYEVSHTYPQKQDSNISSPYPQYTRPRSPSPLINRILPTTTIYTYSHQESNLARRLHRFTLEHTYRWLTDPRTDPALLSRIFGLVPCIHDMAGIRRNFRRTLQSEIGSGLEYIKMPFYTLGGAGKHFPRVDSDGNPVYPENSRRPGKILRRMVRILQRGGIQDWDEDWSGDREPVMEGGVDGQVQMSEEETTRSLDLDGEWFDCHDVQGYLEHRGLVLDGSALRLGVPESLIEALYGSSQDRSTVSSLYASSGGTPPVTKMESESSTSYTLDVECFFDLLLANLRILGRAPGFRLWDVDAALRSAISRRPFG</sequence>
<dbReference type="Gene3D" id="1.20.5.170">
    <property type="match status" value="1"/>
</dbReference>
<accession>A0A1V6TQU6</accession>
<evidence type="ECO:0000256" key="2">
    <source>
        <dbReference type="SAM" id="MobiDB-lite"/>
    </source>
</evidence>
<gene>
    <name evidence="3" type="ORF">PENFLA_c005G10673</name>
</gene>
<reference evidence="4" key="1">
    <citation type="journal article" date="2017" name="Nat. Microbiol.">
        <title>Global analysis of biosynthetic gene clusters reveals vast potential of secondary metabolite production in Penicillium species.</title>
        <authorList>
            <person name="Nielsen J.C."/>
            <person name="Grijseels S."/>
            <person name="Prigent S."/>
            <person name="Ji B."/>
            <person name="Dainat J."/>
            <person name="Nielsen K.F."/>
            <person name="Frisvad J.C."/>
            <person name="Workman M."/>
            <person name="Nielsen J."/>
        </authorList>
    </citation>
    <scope>NUCLEOTIDE SEQUENCE [LARGE SCALE GENOMIC DNA]</scope>
    <source>
        <strain evidence="4">IBT 14082</strain>
    </source>
</reference>
<name>A0A1V6TQU6_9EURO</name>
<dbReference type="CDD" id="cd14688">
    <property type="entry name" value="bZIP_YAP"/>
    <property type="match status" value="1"/>
</dbReference>
<dbReference type="GO" id="GO:0003700">
    <property type="term" value="F:DNA-binding transcription factor activity"/>
    <property type="evidence" value="ECO:0007669"/>
    <property type="project" value="InterPro"/>
</dbReference>
<feature type="coiled-coil region" evidence="1">
    <location>
        <begin position="85"/>
        <end position="112"/>
    </location>
</feature>
<organism evidence="3 4">
    <name type="scientific">Penicillium flavigenum</name>
    <dbReference type="NCBI Taxonomy" id="254877"/>
    <lineage>
        <taxon>Eukaryota</taxon>
        <taxon>Fungi</taxon>
        <taxon>Dikarya</taxon>
        <taxon>Ascomycota</taxon>
        <taxon>Pezizomycotina</taxon>
        <taxon>Eurotiomycetes</taxon>
        <taxon>Eurotiomycetidae</taxon>
        <taxon>Eurotiales</taxon>
        <taxon>Aspergillaceae</taxon>
        <taxon>Penicillium</taxon>
    </lineage>
</organism>
<dbReference type="PANTHER" id="PTHR40618:SF1">
    <property type="entry name" value="B-ZIP TRANSCRIPTION FACTOR (EUROFUNG)"/>
    <property type="match status" value="1"/>
</dbReference>
<dbReference type="EMBL" id="MLQL01000005">
    <property type="protein sequence ID" value="OQE28219.1"/>
    <property type="molecule type" value="Genomic_DNA"/>
</dbReference>
<dbReference type="STRING" id="254877.A0A1V6TQU6"/>
<evidence type="ECO:0000313" key="3">
    <source>
        <dbReference type="EMBL" id="OQE28219.1"/>
    </source>
</evidence>
<protein>
    <recommendedName>
        <fullName evidence="5">BZIP domain-containing protein</fullName>
    </recommendedName>
</protein>
<dbReference type="Proteomes" id="UP000191342">
    <property type="component" value="Unassembled WGS sequence"/>
</dbReference>
<feature type="compositionally biased region" description="Polar residues" evidence="2">
    <location>
        <begin position="181"/>
        <end position="201"/>
    </location>
</feature>
<evidence type="ECO:0000256" key="1">
    <source>
        <dbReference type="SAM" id="Coils"/>
    </source>
</evidence>
<comment type="caution">
    <text evidence="3">The sequence shown here is derived from an EMBL/GenBank/DDBJ whole genome shotgun (WGS) entry which is preliminary data.</text>
</comment>